<evidence type="ECO:0000313" key="2">
    <source>
        <dbReference type="Proteomes" id="UP000034290"/>
    </source>
</evidence>
<protein>
    <submittedName>
        <fullName evidence="1">Uncharacterized protein</fullName>
    </submittedName>
</protein>
<organism evidence="1 2">
    <name type="scientific">Candidatus Giovannonibacteria bacterium GW2011_GWA2_53_7</name>
    <dbReference type="NCBI Taxonomy" id="1618650"/>
    <lineage>
        <taxon>Bacteria</taxon>
        <taxon>Candidatus Giovannoniibacteriota</taxon>
    </lineage>
</organism>
<dbReference type="EMBL" id="LCRM01000049">
    <property type="protein sequence ID" value="KKW35221.1"/>
    <property type="molecule type" value="Genomic_DNA"/>
</dbReference>
<name>A0A0G1XW80_9BACT</name>
<dbReference type="Proteomes" id="UP000034290">
    <property type="component" value="Unassembled WGS sequence"/>
</dbReference>
<comment type="caution">
    <text evidence="1">The sequence shown here is derived from an EMBL/GenBank/DDBJ whole genome shotgun (WGS) entry which is preliminary data.</text>
</comment>
<proteinExistence type="predicted"/>
<reference evidence="1 2" key="1">
    <citation type="journal article" date="2015" name="Nature">
        <title>rRNA introns, odd ribosomes, and small enigmatic genomes across a large radiation of phyla.</title>
        <authorList>
            <person name="Brown C.T."/>
            <person name="Hug L.A."/>
            <person name="Thomas B.C."/>
            <person name="Sharon I."/>
            <person name="Castelle C.J."/>
            <person name="Singh A."/>
            <person name="Wilkins M.J."/>
            <person name="Williams K.H."/>
            <person name="Banfield J.F."/>
        </authorList>
    </citation>
    <scope>NUCLEOTIDE SEQUENCE [LARGE SCALE GENOMIC DNA]</scope>
</reference>
<dbReference type="AlphaFoldDB" id="A0A0G1XW80"/>
<accession>A0A0G1XW80</accession>
<gene>
    <name evidence="1" type="ORF">UY81_C0049G0007</name>
</gene>
<sequence>MDNDKRGQFSLKLIQKCPVCNHDYTEGKIEILDEAEQGFLAYLTCGFCSSSIIVRVMTMPHGLIGNAILTDLTSAEVMDFALRPRVGSDNVLEMHQLISRDSSFMDKLRRF</sequence>
<evidence type="ECO:0000313" key="1">
    <source>
        <dbReference type="EMBL" id="KKW35221.1"/>
    </source>
</evidence>